<dbReference type="AlphaFoldDB" id="A0A5C6E978"/>
<protein>
    <submittedName>
        <fullName evidence="1">Uncharacterized protein</fullName>
    </submittedName>
</protein>
<comment type="caution">
    <text evidence="1">The sequence shown here is derived from an EMBL/GenBank/DDBJ whole genome shotgun (WGS) entry which is preliminary data.</text>
</comment>
<organism evidence="1 2">
    <name type="scientific">Novipirellula aureliae</name>
    <dbReference type="NCBI Taxonomy" id="2527966"/>
    <lineage>
        <taxon>Bacteria</taxon>
        <taxon>Pseudomonadati</taxon>
        <taxon>Planctomycetota</taxon>
        <taxon>Planctomycetia</taxon>
        <taxon>Pirellulales</taxon>
        <taxon>Pirellulaceae</taxon>
        <taxon>Novipirellula</taxon>
    </lineage>
</organism>
<keyword evidence="2" id="KW-1185">Reference proteome</keyword>
<accession>A0A5C6E978</accession>
<evidence type="ECO:0000313" key="1">
    <source>
        <dbReference type="EMBL" id="TWU45388.1"/>
    </source>
</evidence>
<sequence>MRSLRSCHEPHRRCRVTILHIIKFRYPWQKQLEGSSEREKVEVPEPPSRRTSAAVSVLAIYTRNFNKPTGLEDAKHVTLFVSDWQGTLKRLLLNGQSLEIGQAPIEIDVSSLLKPSNRIEIQLLGNEQLTARLSGEVQLRIAE</sequence>
<dbReference type="Proteomes" id="UP000315471">
    <property type="component" value="Unassembled WGS sequence"/>
</dbReference>
<name>A0A5C6E978_9BACT</name>
<gene>
    <name evidence="1" type="ORF">Q31b_05600</name>
</gene>
<proteinExistence type="predicted"/>
<dbReference type="EMBL" id="SJPY01000001">
    <property type="protein sequence ID" value="TWU45388.1"/>
    <property type="molecule type" value="Genomic_DNA"/>
</dbReference>
<reference evidence="1 2" key="1">
    <citation type="submission" date="2019-02" db="EMBL/GenBank/DDBJ databases">
        <title>Deep-cultivation of Planctomycetes and their phenomic and genomic characterization uncovers novel biology.</title>
        <authorList>
            <person name="Wiegand S."/>
            <person name="Jogler M."/>
            <person name="Boedeker C."/>
            <person name="Pinto D."/>
            <person name="Vollmers J."/>
            <person name="Rivas-Marin E."/>
            <person name="Kohn T."/>
            <person name="Peeters S.H."/>
            <person name="Heuer A."/>
            <person name="Rast P."/>
            <person name="Oberbeckmann S."/>
            <person name="Bunk B."/>
            <person name="Jeske O."/>
            <person name="Meyerdierks A."/>
            <person name="Storesund J.E."/>
            <person name="Kallscheuer N."/>
            <person name="Luecker S."/>
            <person name="Lage O.M."/>
            <person name="Pohl T."/>
            <person name="Merkel B.J."/>
            <person name="Hornburger P."/>
            <person name="Mueller R.-W."/>
            <person name="Bruemmer F."/>
            <person name="Labrenz M."/>
            <person name="Spormann A.M."/>
            <person name="Op Den Camp H."/>
            <person name="Overmann J."/>
            <person name="Amann R."/>
            <person name="Jetten M.S.M."/>
            <person name="Mascher T."/>
            <person name="Medema M.H."/>
            <person name="Devos D.P."/>
            <person name="Kaster A.-K."/>
            <person name="Ovreas L."/>
            <person name="Rohde M."/>
            <person name="Galperin M.Y."/>
            <person name="Jogler C."/>
        </authorList>
    </citation>
    <scope>NUCLEOTIDE SEQUENCE [LARGE SCALE GENOMIC DNA]</scope>
    <source>
        <strain evidence="1 2">Q31b</strain>
    </source>
</reference>
<evidence type="ECO:0000313" key="2">
    <source>
        <dbReference type="Proteomes" id="UP000315471"/>
    </source>
</evidence>